<dbReference type="InterPro" id="IPR034660">
    <property type="entry name" value="DinB/YfiT-like"/>
</dbReference>
<keyword evidence="2 3" id="KW-0479">Metal-binding</keyword>
<dbReference type="GO" id="GO:0046872">
    <property type="term" value="F:metal ion binding"/>
    <property type="evidence" value="ECO:0007669"/>
    <property type="project" value="UniProtKB-KW"/>
</dbReference>
<dbReference type="SUPFAM" id="SSF109854">
    <property type="entry name" value="DinB/YfiT-like putative metalloenzymes"/>
    <property type="match status" value="1"/>
</dbReference>
<feature type="binding site" evidence="3">
    <location>
        <position position="133"/>
    </location>
    <ligand>
        <name>a divalent metal cation</name>
        <dbReference type="ChEBI" id="CHEBI:60240"/>
    </ligand>
</feature>
<evidence type="ECO:0000256" key="2">
    <source>
        <dbReference type="ARBA" id="ARBA00022723"/>
    </source>
</evidence>
<proteinExistence type="inferred from homology"/>
<dbReference type="RefSeq" id="WP_254168248.1">
    <property type="nucleotide sequence ID" value="NZ_JAHESF010000032.1"/>
</dbReference>
<accession>A0AAP2GQB0</accession>
<gene>
    <name evidence="4" type="ORF">KK083_23985</name>
</gene>
<reference evidence="4 5" key="1">
    <citation type="submission" date="2021-05" db="EMBL/GenBank/DDBJ databases">
        <title>A Polyphasic approach of four new species of the genus Ohtaekwangia: Ohtaekwangia histidinii sp. nov., Ohtaekwangia cretensis sp. nov., Ohtaekwangia indiensis sp. nov., Ohtaekwangia reichenbachii sp. nov. from diverse environment.</title>
        <authorList>
            <person name="Octaviana S."/>
        </authorList>
    </citation>
    <scope>NUCLEOTIDE SEQUENCE [LARGE SCALE GENOMIC DNA]</scope>
    <source>
        <strain evidence="4 5">PWU4</strain>
    </source>
</reference>
<protein>
    <submittedName>
        <fullName evidence="4">Damage-inducible protein DinB</fullName>
    </submittedName>
</protein>
<dbReference type="EMBL" id="JAHESF010000032">
    <property type="protein sequence ID" value="MBT1699968.1"/>
    <property type="molecule type" value="Genomic_DNA"/>
</dbReference>
<comment type="caution">
    <text evidence="4">The sequence shown here is derived from an EMBL/GenBank/DDBJ whole genome shotgun (WGS) entry which is preliminary data.</text>
</comment>
<dbReference type="Proteomes" id="UP001319200">
    <property type="component" value="Unassembled WGS sequence"/>
</dbReference>
<dbReference type="InterPro" id="IPR007837">
    <property type="entry name" value="DinB"/>
</dbReference>
<feature type="binding site" evidence="3">
    <location>
        <position position="137"/>
    </location>
    <ligand>
        <name>a divalent metal cation</name>
        <dbReference type="ChEBI" id="CHEBI:60240"/>
    </ligand>
</feature>
<evidence type="ECO:0000313" key="5">
    <source>
        <dbReference type="Proteomes" id="UP001319200"/>
    </source>
</evidence>
<evidence type="ECO:0000256" key="1">
    <source>
        <dbReference type="ARBA" id="ARBA00008635"/>
    </source>
</evidence>
<comment type="similarity">
    <text evidence="1">Belongs to the DinB family.</text>
</comment>
<dbReference type="Gene3D" id="1.20.120.450">
    <property type="entry name" value="dinb family like domain"/>
    <property type="match status" value="1"/>
</dbReference>
<evidence type="ECO:0000313" key="4">
    <source>
        <dbReference type="EMBL" id="MBT1699968.1"/>
    </source>
</evidence>
<keyword evidence="5" id="KW-1185">Reference proteome</keyword>
<dbReference type="AlphaFoldDB" id="A0AAP2GQB0"/>
<dbReference type="Pfam" id="PF05163">
    <property type="entry name" value="DinB"/>
    <property type="match status" value="1"/>
</dbReference>
<name>A0AAP2GQB0_9BACT</name>
<organism evidence="4 5">
    <name type="scientific">Chryseosolibacter histidini</name>
    <dbReference type="NCBI Taxonomy" id="2782349"/>
    <lineage>
        <taxon>Bacteria</taxon>
        <taxon>Pseudomonadati</taxon>
        <taxon>Bacteroidota</taxon>
        <taxon>Cytophagia</taxon>
        <taxon>Cytophagales</taxon>
        <taxon>Chryseotaleaceae</taxon>
        <taxon>Chryseosolibacter</taxon>
    </lineage>
</organism>
<evidence type="ECO:0000256" key="3">
    <source>
        <dbReference type="PIRSR" id="PIRSR607837-1"/>
    </source>
</evidence>
<sequence>MEITFGKEYLNELEAEVAATRKCLERIPENLYGWKPHEKSMALGYLSLLVAEIPKWISHIVEKGDIDLGNFEHFKLSTTAGLVAHFDDNVRGAKNALQKVSNEELAKTFNLKAQGQIVLTSSKKDIIWSSINHWVHHRGQLTVYMRLNDIPVPSIYGPSADDRG</sequence>